<evidence type="ECO:0000256" key="6">
    <source>
        <dbReference type="ARBA" id="ARBA00022679"/>
    </source>
</evidence>
<dbReference type="NCBIfam" id="TIGR02193">
    <property type="entry name" value="heptsyl_trn_I"/>
    <property type="match status" value="1"/>
</dbReference>
<dbReference type="EC" id="2.4.99.23" evidence="10"/>
<gene>
    <name evidence="14" type="primary">waaC</name>
    <name evidence="14" type="ORF">CQA57_04435</name>
</gene>
<comment type="similarity">
    <text evidence="9">Belongs to the glycosyltransferase 9 family.</text>
</comment>
<keyword evidence="8" id="KW-0472">Membrane</keyword>
<evidence type="ECO:0000256" key="10">
    <source>
        <dbReference type="ARBA" id="ARBA00044041"/>
    </source>
</evidence>
<keyword evidence="15" id="KW-1185">Reference proteome</keyword>
<dbReference type="EMBL" id="NXLX01000009">
    <property type="protein sequence ID" value="RDU73557.1"/>
    <property type="molecule type" value="Genomic_DNA"/>
</dbReference>
<name>A0A3D8J7T8_9HELI</name>
<evidence type="ECO:0000256" key="2">
    <source>
        <dbReference type="ARBA" id="ARBA00004713"/>
    </source>
</evidence>
<evidence type="ECO:0000256" key="3">
    <source>
        <dbReference type="ARBA" id="ARBA00022475"/>
    </source>
</evidence>
<evidence type="ECO:0000256" key="9">
    <source>
        <dbReference type="ARBA" id="ARBA00043995"/>
    </source>
</evidence>
<dbReference type="PANTHER" id="PTHR30160">
    <property type="entry name" value="TETRAACYLDISACCHARIDE 4'-KINASE-RELATED"/>
    <property type="match status" value="1"/>
</dbReference>
<evidence type="ECO:0000313" key="15">
    <source>
        <dbReference type="Proteomes" id="UP000256695"/>
    </source>
</evidence>
<comment type="caution">
    <text evidence="14">The sequence shown here is derived from an EMBL/GenBank/DDBJ whole genome shotgun (WGS) entry which is preliminary data.</text>
</comment>
<comment type="subcellular location">
    <subcellularLocation>
        <location evidence="1">Cell inner membrane</location>
        <topology evidence="1">Peripheral membrane protein</topology>
        <orientation evidence="1">Cytoplasmic side</orientation>
    </subcellularLocation>
</comment>
<evidence type="ECO:0000256" key="11">
    <source>
        <dbReference type="ARBA" id="ARBA00044190"/>
    </source>
</evidence>
<dbReference type="GO" id="GO:0008713">
    <property type="term" value="F:ADP-heptose-lipopolysaccharide heptosyltransferase activity"/>
    <property type="evidence" value="ECO:0007669"/>
    <property type="project" value="TreeGrafter"/>
</dbReference>
<accession>A0A3D8J7T8</accession>
<keyword evidence="5" id="KW-0328">Glycosyltransferase</keyword>
<dbReference type="InterPro" id="IPR002201">
    <property type="entry name" value="Glyco_trans_9"/>
</dbReference>
<sequence>MKIAIIRLSALGDIIVSASLVSCLTELFADIEIDWFVDERFATILKPQDRVTLRILPLKRHLKNFNIKAILKEYQELRCLSYDAVIDMQGLIKSAIIGRILKSRYYVGFDRNSIKEPFASFFYTHKVEIPYQDSIVRRNAKVLFEALKPSMSFDDFLSFALKKRKQIFTYNTQDKHKILQYLSPDKKNILFILEASMPSKTYSSKNFIQLGRGLSNGDISILLLVHRDFSKAQEIFDGLKDCIEIKIISQLDLQTIKALIDSVDLVVGGDTGITHLAWAMQKPSITLYGNTPLERFKLLGDKNIALSGNPKATYDKNDFSINKISPQQICKYIEDIL</sequence>
<dbReference type="GO" id="GO:0009244">
    <property type="term" value="P:lipopolysaccharide core region biosynthetic process"/>
    <property type="evidence" value="ECO:0007669"/>
    <property type="project" value="InterPro"/>
</dbReference>
<keyword evidence="6 14" id="KW-0808">Transferase</keyword>
<dbReference type="OrthoDB" id="9760688at2"/>
<comment type="catalytic activity">
    <reaction evidence="13">
        <text>an alpha-Kdo-(2-&gt;4)-alpha-Kdo-(2-&gt;6)-lipid A + ADP-L-glycero-beta-D-manno-heptose = an L-alpha-D-Hep-(1-&gt;5)-[alpha-Kdo-(2-&gt;4)]-alpha-Kdo-(2-&gt;6)-lipid A + ADP + H(+)</text>
        <dbReference type="Rhea" id="RHEA:74067"/>
        <dbReference type="ChEBI" id="CHEBI:15378"/>
        <dbReference type="ChEBI" id="CHEBI:61506"/>
        <dbReference type="ChEBI" id="CHEBI:176431"/>
        <dbReference type="ChEBI" id="CHEBI:193068"/>
        <dbReference type="ChEBI" id="CHEBI:456216"/>
        <dbReference type="EC" id="2.4.99.23"/>
    </reaction>
</comment>
<dbReference type="SUPFAM" id="SSF53756">
    <property type="entry name" value="UDP-Glycosyltransferase/glycogen phosphorylase"/>
    <property type="match status" value="1"/>
</dbReference>
<evidence type="ECO:0000256" key="13">
    <source>
        <dbReference type="ARBA" id="ARBA00049201"/>
    </source>
</evidence>
<evidence type="ECO:0000256" key="7">
    <source>
        <dbReference type="ARBA" id="ARBA00022985"/>
    </source>
</evidence>
<dbReference type="Gene3D" id="3.40.50.2000">
    <property type="entry name" value="Glycogen Phosphorylase B"/>
    <property type="match status" value="2"/>
</dbReference>
<dbReference type="RefSeq" id="WP_115579029.1">
    <property type="nucleotide sequence ID" value="NZ_NXLX01000009.1"/>
</dbReference>
<dbReference type="CDD" id="cd03789">
    <property type="entry name" value="GT9_LPS_heptosyltransferase"/>
    <property type="match status" value="1"/>
</dbReference>
<keyword evidence="7" id="KW-0448">Lipopolysaccharide biosynthesis</keyword>
<dbReference type="InterPro" id="IPR051199">
    <property type="entry name" value="LPS_LOS_Heptosyltrfase"/>
</dbReference>
<dbReference type="GO" id="GO:0005829">
    <property type="term" value="C:cytosol"/>
    <property type="evidence" value="ECO:0007669"/>
    <property type="project" value="TreeGrafter"/>
</dbReference>
<evidence type="ECO:0000256" key="4">
    <source>
        <dbReference type="ARBA" id="ARBA00022519"/>
    </source>
</evidence>
<protein>
    <recommendedName>
        <fullName evidence="11">Lipopolysaccharide heptosyltransferase 1</fullName>
        <ecNumber evidence="10">2.4.99.23</ecNumber>
    </recommendedName>
    <alternativeName>
        <fullName evidence="12">ADP-heptose:lipopolysaccharide heptosyltransferase I</fullName>
    </alternativeName>
</protein>
<dbReference type="AlphaFoldDB" id="A0A3D8J7T8"/>
<dbReference type="Proteomes" id="UP000256695">
    <property type="component" value="Unassembled WGS sequence"/>
</dbReference>
<evidence type="ECO:0000256" key="8">
    <source>
        <dbReference type="ARBA" id="ARBA00023136"/>
    </source>
</evidence>
<proteinExistence type="inferred from homology"/>
<dbReference type="PANTHER" id="PTHR30160:SF19">
    <property type="entry name" value="LIPOPOLYSACCHARIDE HEPTOSYLTRANSFERASE 1"/>
    <property type="match status" value="1"/>
</dbReference>
<keyword evidence="3" id="KW-1003">Cell membrane</keyword>
<keyword evidence="4" id="KW-0997">Cell inner membrane</keyword>
<evidence type="ECO:0000256" key="1">
    <source>
        <dbReference type="ARBA" id="ARBA00004515"/>
    </source>
</evidence>
<dbReference type="GO" id="GO:0005886">
    <property type="term" value="C:plasma membrane"/>
    <property type="evidence" value="ECO:0007669"/>
    <property type="project" value="UniProtKB-SubCell"/>
</dbReference>
<evidence type="ECO:0000256" key="12">
    <source>
        <dbReference type="ARBA" id="ARBA00044330"/>
    </source>
</evidence>
<dbReference type="Pfam" id="PF01075">
    <property type="entry name" value="Glyco_transf_9"/>
    <property type="match status" value="1"/>
</dbReference>
<organism evidence="14 15">
    <name type="scientific">Helicobacter anseris</name>
    <dbReference type="NCBI Taxonomy" id="375926"/>
    <lineage>
        <taxon>Bacteria</taxon>
        <taxon>Pseudomonadati</taxon>
        <taxon>Campylobacterota</taxon>
        <taxon>Epsilonproteobacteria</taxon>
        <taxon>Campylobacterales</taxon>
        <taxon>Helicobacteraceae</taxon>
        <taxon>Helicobacter</taxon>
    </lineage>
</organism>
<dbReference type="InterPro" id="IPR011908">
    <property type="entry name" value="LipoPS_heptosylTferase-I"/>
</dbReference>
<evidence type="ECO:0000313" key="14">
    <source>
        <dbReference type="EMBL" id="RDU73557.1"/>
    </source>
</evidence>
<evidence type="ECO:0000256" key="5">
    <source>
        <dbReference type="ARBA" id="ARBA00022676"/>
    </source>
</evidence>
<reference evidence="14 15" key="1">
    <citation type="submission" date="2018-04" db="EMBL/GenBank/DDBJ databases">
        <title>Novel Campyloabacter and Helicobacter Species and Strains.</title>
        <authorList>
            <person name="Mannion A.J."/>
            <person name="Shen Z."/>
            <person name="Fox J.G."/>
        </authorList>
    </citation>
    <scope>NUCLEOTIDE SEQUENCE [LARGE SCALE GENOMIC DNA]</scope>
    <source>
        <strain evidence="14 15">MIT 04-9362</strain>
    </source>
</reference>
<comment type="pathway">
    <text evidence="2">Bacterial outer membrane biogenesis; LPS core biosynthesis.</text>
</comment>